<sequence>MLCTLCSRLAMVHGVPASVSPSTINAASCQRTTVRAGTIAGRRPVLYADTRMPAIRLGSDSEHTVGEGGGKYARSHYFTISPCNARWYPATD</sequence>
<proteinExistence type="predicted"/>
<reference evidence="1" key="1">
    <citation type="submission" date="2018-01" db="EMBL/GenBank/DDBJ databases">
        <title>An insight into the sialome of Amazonian anophelines.</title>
        <authorList>
            <person name="Ribeiro J.M."/>
            <person name="Scarpassa V."/>
            <person name="Calvo E."/>
        </authorList>
    </citation>
    <scope>NUCLEOTIDE SEQUENCE</scope>
</reference>
<name>A0A2M4D4U7_ANODA</name>
<dbReference type="EMBL" id="GGFL01008399">
    <property type="protein sequence ID" value="MBW72577.1"/>
    <property type="molecule type" value="Transcribed_RNA"/>
</dbReference>
<evidence type="ECO:0000313" key="1">
    <source>
        <dbReference type="EMBL" id="MBW72577.1"/>
    </source>
</evidence>
<dbReference type="AlphaFoldDB" id="A0A2M4D4U7"/>
<organism evidence="1">
    <name type="scientific">Anopheles darlingi</name>
    <name type="common">Mosquito</name>
    <dbReference type="NCBI Taxonomy" id="43151"/>
    <lineage>
        <taxon>Eukaryota</taxon>
        <taxon>Metazoa</taxon>
        <taxon>Ecdysozoa</taxon>
        <taxon>Arthropoda</taxon>
        <taxon>Hexapoda</taxon>
        <taxon>Insecta</taxon>
        <taxon>Pterygota</taxon>
        <taxon>Neoptera</taxon>
        <taxon>Endopterygota</taxon>
        <taxon>Diptera</taxon>
        <taxon>Nematocera</taxon>
        <taxon>Culicoidea</taxon>
        <taxon>Culicidae</taxon>
        <taxon>Anophelinae</taxon>
        <taxon>Anopheles</taxon>
    </lineage>
</organism>
<accession>A0A2M4D4U7</accession>
<protein>
    <submittedName>
        <fullName evidence="1">Putative secreted protein</fullName>
    </submittedName>
</protein>